<protein>
    <recommendedName>
        <fullName evidence="1">HNH nuclease domain-containing protein</fullName>
    </recommendedName>
</protein>
<dbReference type="Pfam" id="PF01844">
    <property type="entry name" value="HNH"/>
    <property type="match status" value="1"/>
</dbReference>
<dbReference type="InterPro" id="IPR002711">
    <property type="entry name" value="HNH"/>
</dbReference>
<dbReference type="SMART" id="SM00507">
    <property type="entry name" value="HNHc"/>
    <property type="match status" value="1"/>
</dbReference>
<dbReference type="CDD" id="cd00085">
    <property type="entry name" value="HNHc"/>
    <property type="match status" value="1"/>
</dbReference>
<organism evidence="2 3">
    <name type="scientific">Corynebacterium gerontici</name>
    <dbReference type="NCBI Taxonomy" id="2079234"/>
    <lineage>
        <taxon>Bacteria</taxon>
        <taxon>Bacillati</taxon>
        <taxon>Actinomycetota</taxon>
        <taxon>Actinomycetes</taxon>
        <taxon>Mycobacteriales</taxon>
        <taxon>Corynebacteriaceae</taxon>
        <taxon>Corynebacterium</taxon>
    </lineage>
</organism>
<dbReference type="GO" id="GO:0004519">
    <property type="term" value="F:endonuclease activity"/>
    <property type="evidence" value="ECO:0007669"/>
    <property type="project" value="InterPro"/>
</dbReference>
<dbReference type="GO" id="GO:0008270">
    <property type="term" value="F:zinc ion binding"/>
    <property type="evidence" value="ECO:0007669"/>
    <property type="project" value="InterPro"/>
</dbReference>
<evidence type="ECO:0000313" key="3">
    <source>
        <dbReference type="Proteomes" id="UP000271587"/>
    </source>
</evidence>
<proteinExistence type="predicted"/>
<dbReference type="OrthoDB" id="4413566at2"/>
<feature type="domain" description="HNH nuclease" evidence="1">
    <location>
        <begin position="254"/>
        <end position="306"/>
    </location>
</feature>
<sequence length="348" mass="39574">MLIRHLSEFDPQCQALRNTIAERRKEAFHWWESLTPPPDSPGIGFQVQKLAIVLDRSVSYVRRRFQAVWILQRLPKLREQFFEHFHLDMGRLATIGSILADIASLEALDEALSKFLTPSRFRAIPSARIIGGFLRRKLAPFHWNPPPNAVRIRQVDELTSQLVVTSTHGGTRLMKDRLRELAHEWQCSEHDALWQALLGKDSKAVVNVYQHKGKLSLVDGSVIPQSMTTLIHQRARIRQLDIEQQGKGYAFPAKLRHIITMRDLHCRFPGCEVPAHACDIDHVLEFNRGGPTEVSNGQLLCRRHHNMKTERQVSCSMTPDGVVTWVIDGIRSVTLPEGEILALAPVPS</sequence>
<keyword evidence="3" id="KW-1185">Reference proteome</keyword>
<dbReference type="AlphaFoldDB" id="A0A3G6J2U8"/>
<evidence type="ECO:0000259" key="1">
    <source>
        <dbReference type="SMART" id="SM00507"/>
    </source>
</evidence>
<dbReference type="Gene3D" id="1.10.30.50">
    <property type="match status" value="1"/>
</dbReference>
<dbReference type="InterPro" id="IPR003615">
    <property type="entry name" value="HNH_nuc"/>
</dbReference>
<gene>
    <name evidence="2" type="ORF">CGERO_04910</name>
</gene>
<dbReference type="GO" id="GO:0003676">
    <property type="term" value="F:nucleic acid binding"/>
    <property type="evidence" value="ECO:0007669"/>
    <property type="project" value="InterPro"/>
</dbReference>
<name>A0A3G6J2U8_9CORY</name>
<dbReference type="RefSeq" id="WP_123933785.1">
    <property type="nucleotide sequence ID" value="NZ_CP033897.1"/>
</dbReference>
<reference evidence="2 3" key="1">
    <citation type="submission" date="2018-11" db="EMBL/GenBank/DDBJ databases">
        <authorList>
            <person name="Kleinhagauer T."/>
            <person name="Glaeser S.P."/>
            <person name="Spergser J."/>
            <person name="Ruckert C."/>
            <person name="Kaempfer P."/>
            <person name="Busse H.-J."/>
        </authorList>
    </citation>
    <scope>NUCLEOTIDE SEQUENCE [LARGE SCALE GENOMIC DNA]</scope>
    <source>
        <strain evidence="2 3">W8</strain>
    </source>
</reference>
<dbReference type="KEGG" id="cgk:CGERO_04910"/>
<evidence type="ECO:0000313" key="2">
    <source>
        <dbReference type="EMBL" id="AZA11298.1"/>
    </source>
</evidence>
<dbReference type="Proteomes" id="UP000271587">
    <property type="component" value="Chromosome"/>
</dbReference>
<dbReference type="EMBL" id="CP033897">
    <property type="protein sequence ID" value="AZA11298.1"/>
    <property type="molecule type" value="Genomic_DNA"/>
</dbReference>
<accession>A0A3G6J2U8</accession>